<gene>
    <name evidence="2" type="primary">Vigan.UMG009300</name>
    <name evidence="2" type="ORF">VIGAN_UM009300</name>
</gene>
<name>A0A0S3TD49_PHAAN</name>
<protein>
    <submittedName>
        <fullName evidence="2">Uncharacterized protein</fullName>
    </submittedName>
</protein>
<feature type="non-terminal residue" evidence="2">
    <location>
        <position position="1"/>
    </location>
</feature>
<evidence type="ECO:0000313" key="2">
    <source>
        <dbReference type="EMBL" id="BAU03086.1"/>
    </source>
</evidence>
<accession>A0A0S3TD49</accession>
<feature type="region of interest" description="Disordered" evidence="1">
    <location>
        <begin position="1"/>
        <end position="29"/>
    </location>
</feature>
<feature type="compositionally biased region" description="Basic and acidic residues" evidence="1">
    <location>
        <begin position="1"/>
        <end position="13"/>
    </location>
</feature>
<organism evidence="2">
    <name type="scientific">Vigna angularis var. angularis</name>
    <dbReference type="NCBI Taxonomy" id="157739"/>
    <lineage>
        <taxon>Eukaryota</taxon>
        <taxon>Viridiplantae</taxon>
        <taxon>Streptophyta</taxon>
        <taxon>Embryophyta</taxon>
        <taxon>Tracheophyta</taxon>
        <taxon>Spermatophyta</taxon>
        <taxon>Magnoliopsida</taxon>
        <taxon>eudicotyledons</taxon>
        <taxon>Gunneridae</taxon>
        <taxon>Pentapetalae</taxon>
        <taxon>rosids</taxon>
        <taxon>fabids</taxon>
        <taxon>Fabales</taxon>
        <taxon>Fabaceae</taxon>
        <taxon>Papilionoideae</taxon>
        <taxon>50 kb inversion clade</taxon>
        <taxon>NPAAA clade</taxon>
        <taxon>indigoferoid/millettioid clade</taxon>
        <taxon>Phaseoleae</taxon>
        <taxon>Vigna</taxon>
    </lineage>
</organism>
<sequence>GEPRRSSGGDESRYPTAEGTNESNLRGPECLTKPWRFVHTTTATKSSRSINFPFLWSSPELHSTLRSGLGTS</sequence>
<reference evidence="2" key="1">
    <citation type="journal article" date="2015" name="Sci. Rep.">
        <title>The power of single molecule real-time sequencing technology in the de novo assembly of a eukaryotic genome.</title>
        <authorList>
            <person name="Sakai H."/>
            <person name="Naito K."/>
            <person name="Ogiso-Tanaka E."/>
            <person name="Takahashi Y."/>
            <person name="Iseki K."/>
            <person name="Muto C."/>
            <person name="Satou K."/>
            <person name="Teruya K."/>
            <person name="Shiroma A."/>
            <person name="Shimoji M."/>
            <person name="Hirano T."/>
            <person name="Itoh T."/>
            <person name="Kaga A."/>
            <person name="Tomooka N."/>
        </authorList>
    </citation>
    <scope>NUCLEOTIDE SEQUENCE</scope>
</reference>
<evidence type="ECO:0000256" key="1">
    <source>
        <dbReference type="SAM" id="MobiDB-lite"/>
    </source>
</evidence>
<dbReference type="AlphaFoldDB" id="A0A0S3TD49"/>
<proteinExistence type="predicted"/>
<dbReference type="EMBL" id="AP015071">
    <property type="protein sequence ID" value="BAU03086.1"/>
    <property type="molecule type" value="Genomic_DNA"/>
</dbReference>